<reference evidence="16" key="3">
    <citation type="submission" date="2025-09" db="UniProtKB">
        <authorList>
            <consortium name="Ensembl"/>
        </authorList>
    </citation>
    <scope>IDENTIFICATION</scope>
    <source>
        <strain evidence="16">breed Abyssinian</strain>
    </source>
</reference>
<evidence type="ECO:0000256" key="7">
    <source>
        <dbReference type="ARBA" id="ARBA00022776"/>
    </source>
</evidence>
<keyword evidence="8" id="KW-0995">Kinetochore</keyword>
<feature type="coiled-coil region" evidence="14">
    <location>
        <begin position="31"/>
        <end position="131"/>
    </location>
</feature>
<evidence type="ECO:0000256" key="14">
    <source>
        <dbReference type="SAM" id="Coils"/>
    </source>
</evidence>
<comment type="function">
    <text evidence="13">Acts as a component of the essential kinetochore-associated NDC80 complex, which is required for chromosome segregation and spindle checkpoint activity. Required for kinetochore integrity and the organization of stable microtubule binding sites in the outer plate of the kinetochore. The NDC80 complex synergistically enhances the affinity of the SKA1 complex for microtubules and may allow the NDC80 complex to track depolymerizing microtubules.</text>
</comment>
<keyword evidence="10" id="KW-0539">Nucleus</keyword>
<dbReference type="Pfam" id="PF08286">
    <property type="entry name" value="Spc24"/>
    <property type="match status" value="1"/>
</dbReference>
<feature type="compositionally biased region" description="Basic and acidic residues" evidence="15">
    <location>
        <begin position="299"/>
        <end position="313"/>
    </location>
</feature>
<organism evidence="16 17">
    <name type="scientific">Felis catus</name>
    <name type="common">Cat</name>
    <name type="synonym">Felis silvestris catus</name>
    <dbReference type="NCBI Taxonomy" id="9685"/>
    <lineage>
        <taxon>Eukaryota</taxon>
        <taxon>Metazoa</taxon>
        <taxon>Chordata</taxon>
        <taxon>Craniata</taxon>
        <taxon>Vertebrata</taxon>
        <taxon>Euteleostomi</taxon>
        <taxon>Mammalia</taxon>
        <taxon>Eutheria</taxon>
        <taxon>Laurasiatheria</taxon>
        <taxon>Carnivora</taxon>
        <taxon>Feliformia</taxon>
        <taxon>Felidae</taxon>
        <taxon>Felinae</taxon>
        <taxon>Felis</taxon>
    </lineage>
</organism>
<evidence type="ECO:0000256" key="6">
    <source>
        <dbReference type="ARBA" id="ARBA00022618"/>
    </source>
</evidence>
<feature type="compositionally biased region" description="Polar residues" evidence="15">
    <location>
        <begin position="406"/>
        <end position="418"/>
    </location>
</feature>
<evidence type="ECO:0000256" key="11">
    <source>
        <dbReference type="ARBA" id="ARBA00023306"/>
    </source>
</evidence>
<keyword evidence="7" id="KW-0498">Mitosis</keyword>
<evidence type="ECO:0000256" key="5">
    <source>
        <dbReference type="ARBA" id="ARBA00022454"/>
    </source>
</evidence>
<proteinExistence type="inferred from homology"/>
<keyword evidence="9 14" id="KW-0175">Coiled coil</keyword>
<dbReference type="Ensembl" id="ENSFCTT00005089728.1">
    <property type="protein sequence ID" value="ENSFCTP00005060225.1"/>
    <property type="gene ID" value="ENSFCTG00005032433.1"/>
</dbReference>
<keyword evidence="6" id="KW-0132">Cell division</keyword>
<feature type="compositionally biased region" description="Basic and acidic residues" evidence="15">
    <location>
        <begin position="435"/>
        <end position="444"/>
    </location>
</feature>
<protein>
    <recommendedName>
        <fullName evidence="4">Kinetochore protein Spc24</fullName>
    </recommendedName>
</protein>
<comment type="similarity">
    <text evidence="3">Belongs to the SPC24 family.</text>
</comment>
<evidence type="ECO:0000256" key="9">
    <source>
        <dbReference type="ARBA" id="ARBA00023054"/>
    </source>
</evidence>
<dbReference type="CDD" id="cd11565">
    <property type="entry name" value="RWD_Spc24"/>
    <property type="match status" value="1"/>
</dbReference>
<keyword evidence="11" id="KW-0131">Cell cycle</keyword>
<evidence type="ECO:0000256" key="10">
    <source>
        <dbReference type="ARBA" id="ARBA00023242"/>
    </source>
</evidence>
<reference evidence="16" key="2">
    <citation type="submission" date="2025-08" db="UniProtKB">
        <authorList>
            <consortium name="Ensembl"/>
        </authorList>
    </citation>
    <scope>IDENTIFICATION</scope>
    <source>
        <strain evidence="16">breed Abyssinian</strain>
    </source>
</reference>
<dbReference type="InterPro" id="IPR013252">
    <property type="entry name" value="Ndc80_Spc24"/>
</dbReference>
<accession>A0ABI8AM09</accession>
<sequence length="444" mass="49431">MAAFRDMEEVSQGLLSLLGANRAEAQQRRLLGRHEQVVERLLETQDSAEQRLREILAAEEEVAQSLLDAKERAHQGGAELQQLEAELRKAGEEDTRLKASLLQLTRELEELKETEASLERQEREVDEDTTVTIPSAVYVAQLYRQISKIEWDYECEPGMVKGIHHGPSVAQPVQLDSTQLSKKFISDYLWNLNRLLGKSRPCPDGGAQTRSGKRAFQEEPSGSFKKFNRSQDQEEGCGAGQGSWEKVFFLPASGSRFRGSTGLEAAAQATSSSRLTICLCQQKDKRRKRSVQQSPPVLPEKEGPEAQEDEQHCRARWPSPVSRWPQSPTSPSDAACRLLASDFSRCDWLAPEIPDRSRFFQVLLSHGALSEMGLFSMDTAKLILFSIWVLSASFMRGPLGGAPCPSQIQGTTKGSPSQGLHFLADRTPGQGPSGGRRDEWQVFH</sequence>
<feature type="region of interest" description="Disordered" evidence="15">
    <location>
        <begin position="201"/>
        <end position="239"/>
    </location>
</feature>
<comment type="subcellular location">
    <subcellularLocation>
        <location evidence="2">Chromosome</location>
        <location evidence="2">Centromere</location>
        <location evidence="2">Kinetochore</location>
    </subcellularLocation>
    <subcellularLocation>
        <location evidence="1">Nucleus</location>
    </subcellularLocation>
</comment>
<name>A0ABI8AM09_FELCA</name>
<evidence type="ECO:0000256" key="12">
    <source>
        <dbReference type="ARBA" id="ARBA00023328"/>
    </source>
</evidence>
<evidence type="ECO:0000256" key="15">
    <source>
        <dbReference type="SAM" id="MobiDB-lite"/>
    </source>
</evidence>
<evidence type="ECO:0000256" key="8">
    <source>
        <dbReference type="ARBA" id="ARBA00022838"/>
    </source>
</evidence>
<feature type="region of interest" description="Disordered" evidence="15">
    <location>
        <begin position="287"/>
        <end position="329"/>
    </location>
</feature>
<dbReference type="GeneTree" id="ENSGT00390000005584"/>
<dbReference type="PANTHER" id="PTHR22142:SF2">
    <property type="entry name" value="KINETOCHORE PROTEIN SPC24"/>
    <property type="match status" value="1"/>
</dbReference>
<evidence type="ECO:0000313" key="16">
    <source>
        <dbReference type="Ensembl" id="ENSFCTP00005060225.1"/>
    </source>
</evidence>
<evidence type="ECO:0000256" key="2">
    <source>
        <dbReference type="ARBA" id="ARBA00004629"/>
    </source>
</evidence>
<feature type="region of interest" description="Disordered" evidence="15">
    <location>
        <begin position="405"/>
        <end position="444"/>
    </location>
</feature>
<evidence type="ECO:0000256" key="1">
    <source>
        <dbReference type="ARBA" id="ARBA00004123"/>
    </source>
</evidence>
<keyword evidence="12" id="KW-0137">Centromere</keyword>
<evidence type="ECO:0000256" key="3">
    <source>
        <dbReference type="ARBA" id="ARBA00007804"/>
    </source>
</evidence>
<evidence type="ECO:0000256" key="4">
    <source>
        <dbReference type="ARBA" id="ARBA00013690"/>
    </source>
</evidence>
<evidence type="ECO:0000256" key="13">
    <source>
        <dbReference type="ARBA" id="ARBA00045419"/>
    </source>
</evidence>
<evidence type="ECO:0000313" key="17">
    <source>
        <dbReference type="Proteomes" id="UP000823872"/>
    </source>
</evidence>
<reference evidence="16 17" key="1">
    <citation type="submission" date="2021-02" db="EMBL/GenBank/DDBJ databases">
        <title>Safari Cat Assemblies.</title>
        <authorList>
            <person name="Bredemeyer K.R."/>
            <person name="Murphy W.J."/>
        </authorList>
    </citation>
    <scope>NUCLEOTIDE SEQUENCE [LARGE SCALE GENOMIC DNA]</scope>
</reference>
<keyword evidence="5" id="KW-0158">Chromosome</keyword>
<dbReference type="Proteomes" id="UP000823872">
    <property type="component" value="Chromosome A2"/>
</dbReference>
<keyword evidence="17" id="KW-1185">Reference proteome</keyword>
<dbReference type="PANTHER" id="PTHR22142">
    <property type="match status" value="1"/>
</dbReference>
<dbReference type="Gene3D" id="3.30.160.570">
    <property type="entry name" value="Ncd80 complex, Spc24 subunit"/>
    <property type="match status" value="1"/>
</dbReference>